<dbReference type="RefSeq" id="WP_034776007.1">
    <property type="nucleotide sequence ID" value="NZ_JPER01000004.1"/>
</dbReference>
<sequence>MAQDIDQRMVLDAYEKIHEHGEAKQGKHVLNDITASTDHDGYRVYLEGCNVKLTVNFHSSYNLDYKTEHDLDRFLRRLEDISKDYHKPGRNE</sequence>
<accession>A0A094IXW6</accession>
<dbReference type="STRING" id="435908.IDSA_09090"/>
<evidence type="ECO:0000313" key="1">
    <source>
        <dbReference type="EMBL" id="KFZ30669.1"/>
    </source>
</evidence>
<dbReference type="Proteomes" id="UP000054363">
    <property type="component" value="Unassembled WGS sequence"/>
</dbReference>
<dbReference type="Pfam" id="PF11280">
    <property type="entry name" value="DUF3081"/>
    <property type="match status" value="1"/>
</dbReference>
<gene>
    <name evidence="1" type="ORF">IDSA_09090</name>
</gene>
<keyword evidence="2" id="KW-1185">Reference proteome</keyword>
<name>A0A094IXW6_9GAMM</name>
<proteinExistence type="predicted"/>
<evidence type="ECO:0000313" key="2">
    <source>
        <dbReference type="Proteomes" id="UP000054363"/>
    </source>
</evidence>
<dbReference type="OrthoDB" id="5818611at2"/>
<dbReference type="AlphaFoldDB" id="A0A094IXW6"/>
<dbReference type="InterPro" id="IPR021432">
    <property type="entry name" value="DUF3081"/>
</dbReference>
<organism evidence="1 2">
    <name type="scientific">Pseudidiomarina salinarum</name>
    <dbReference type="NCBI Taxonomy" id="435908"/>
    <lineage>
        <taxon>Bacteria</taxon>
        <taxon>Pseudomonadati</taxon>
        <taxon>Pseudomonadota</taxon>
        <taxon>Gammaproteobacteria</taxon>
        <taxon>Alteromonadales</taxon>
        <taxon>Idiomarinaceae</taxon>
        <taxon>Pseudidiomarina</taxon>
    </lineage>
</organism>
<reference evidence="1 2" key="1">
    <citation type="submission" date="2014-06" db="EMBL/GenBank/DDBJ databases">
        <title>The draft genome sequence of Idiomarina salinarum ISL-52.</title>
        <authorList>
            <person name="Du J."/>
            <person name="Shao Z."/>
        </authorList>
    </citation>
    <scope>NUCLEOTIDE SEQUENCE [LARGE SCALE GENOMIC DNA]</scope>
    <source>
        <strain evidence="1 2">ISL-52</strain>
    </source>
</reference>
<comment type="caution">
    <text evidence="1">The sequence shown here is derived from an EMBL/GenBank/DDBJ whole genome shotgun (WGS) entry which is preliminary data.</text>
</comment>
<dbReference type="eggNOG" id="ENOG5032ZQ5">
    <property type="taxonomic scope" value="Bacteria"/>
</dbReference>
<dbReference type="EMBL" id="JPER01000004">
    <property type="protein sequence ID" value="KFZ30669.1"/>
    <property type="molecule type" value="Genomic_DNA"/>
</dbReference>
<protein>
    <recommendedName>
        <fullName evidence="3">DUF3081 domain-containing protein</fullName>
    </recommendedName>
</protein>
<evidence type="ECO:0008006" key="3">
    <source>
        <dbReference type="Google" id="ProtNLM"/>
    </source>
</evidence>